<feature type="signal peptide" evidence="2">
    <location>
        <begin position="1"/>
        <end position="33"/>
    </location>
</feature>
<reference evidence="3 4" key="1">
    <citation type="submission" date="2015-02" db="EMBL/GenBank/DDBJ databases">
        <title>Draft genome of a novel marine cyanobacterium (Chroococcales) isolated from South Atlantic Ocean.</title>
        <authorList>
            <person name="Rigonato J."/>
            <person name="Alvarenga D.O."/>
            <person name="Branco L.H."/>
            <person name="Varani A.M."/>
            <person name="Brandini F.P."/>
            <person name="Fiore M.F."/>
        </authorList>
    </citation>
    <scope>NUCLEOTIDE SEQUENCE [LARGE SCALE GENOMIC DNA]</scope>
    <source>
        <strain evidence="3 4">CENA595</strain>
    </source>
</reference>
<sequence>MISAGNIRTFSHPVYFALLSAALVLTTLLPANAQTPQQPESSQAQPLDSTNPNVASPEAQNNSLLSVQGGQRLMSEASSAISAQNYTLAAKKLQDARQVFNQVSNFYQELGTSFSGIDNRLADTQRKKALETAQLRDDATYQLALVHRAQNKPELAVPLLVQVIRSQNPTRELGKKAYQQLLELGFVDAPLPRSGGASSSGSNRPSTSQQK</sequence>
<proteinExistence type="predicted"/>
<gene>
    <name evidence="3" type="ORF">UH38_09625</name>
</gene>
<feature type="region of interest" description="Disordered" evidence="1">
    <location>
        <begin position="34"/>
        <end position="58"/>
    </location>
</feature>
<evidence type="ECO:0000313" key="4">
    <source>
        <dbReference type="Proteomes" id="UP000032452"/>
    </source>
</evidence>
<dbReference type="OrthoDB" id="511540at2"/>
<dbReference type="STRING" id="1618023.UH38_09625"/>
<name>A0A0D8ZT91_9CYAN</name>
<dbReference type="EMBL" id="JYON01000008">
    <property type="protein sequence ID" value="KJH71965.1"/>
    <property type="molecule type" value="Genomic_DNA"/>
</dbReference>
<dbReference type="Gene3D" id="1.25.40.10">
    <property type="entry name" value="Tetratricopeptide repeat domain"/>
    <property type="match status" value="1"/>
</dbReference>
<evidence type="ECO:0000256" key="2">
    <source>
        <dbReference type="SAM" id="SignalP"/>
    </source>
</evidence>
<keyword evidence="4" id="KW-1185">Reference proteome</keyword>
<protein>
    <submittedName>
        <fullName evidence="3">Uncharacterized protein</fullName>
    </submittedName>
</protein>
<keyword evidence="2" id="KW-0732">Signal</keyword>
<feature type="region of interest" description="Disordered" evidence="1">
    <location>
        <begin position="192"/>
        <end position="211"/>
    </location>
</feature>
<evidence type="ECO:0000256" key="1">
    <source>
        <dbReference type="SAM" id="MobiDB-lite"/>
    </source>
</evidence>
<dbReference type="AlphaFoldDB" id="A0A0D8ZT91"/>
<dbReference type="PATRIC" id="fig|1618023.3.peg.3678"/>
<accession>A0A0D8ZT91</accession>
<feature type="compositionally biased region" description="Low complexity" evidence="1">
    <location>
        <begin position="194"/>
        <end position="211"/>
    </location>
</feature>
<dbReference type="RefSeq" id="WP_144405662.1">
    <property type="nucleotide sequence ID" value="NZ_CAWMDP010000041.1"/>
</dbReference>
<comment type="caution">
    <text evidence="3">The sequence shown here is derived from an EMBL/GenBank/DDBJ whole genome shotgun (WGS) entry which is preliminary data.</text>
</comment>
<organism evidence="3 4">
    <name type="scientific">Aliterella atlantica CENA595</name>
    <dbReference type="NCBI Taxonomy" id="1618023"/>
    <lineage>
        <taxon>Bacteria</taxon>
        <taxon>Bacillati</taxon>
        <taxon>Cyanobacteriota</taxon>
        <taxon>Cyanophyceae</taxon>
        <taxon>Chroococcidiopsidales</taxon>
        <taxon>Aliterellaceae</taxon>
        <taxon>Aliterella</taxon>
    </lineage>
</organism>
<evidence type="ECO:0000313" key="3">
    <source>
        <dbReference type="EMBL" id="KJH71965.1"/>
    </source>
</evidence>
<feature type="chain" id="PRO_5002337265" evidence="2">
    <location>
        <begin position="34"/>
        <end position="211"/>
    </location>
</feature>
<dbReference type="Proteomes" id="UP000032452">
    <property type="component" value="Unassembled WGS sequence"/>
</dbReference>
<dbReference type="InterPro" id="IPR011990">
    <property type="entry name" value="TPR-like_helical_dom_sf"/>
</dbReference>